<dbReference type="CDD" id="cd00082">
    <property type="entry name" value="HisKA"/>
    <property type="match status" value="1"/>
</dbReference>
<dbReference type="Pfam" id="PF00512">
    <property type="entry name" value="HisKA"/>
    <property type="match status" value="1"/>
</dbReference>
<dbReference type="SMART" id="SM00388">
    <property type="entry name" value="HisKA"/>
    <property type="match status" value="1"/>
</dbReference>
<evidence type="ECO:0000256" key="8">
    <source>
        <dbReference type="SAM" id="Phobius"/>
    </source>
</evidence>
<evidence type="ECO:0000313" key="10">
    <source>
        <dbReference type="EMBL" id="MBS7525631.1"/>
    </source>
</evidence>
<evidence type="ECO:0000256" key="3">
    <source>
        <dbReference type="ARBA" id="ARBA00012438"/>
    </source>
</evidence>
<keyword evidence="7" id="KW-0902">Two-component regulatory system</keyword>
<evidence type="ECO:0000256" key="4">
    <source>
        <dbReference type="ARBA" id="ARBA00022553"/>
    </source>
</evidence>
<dbReference type="RefSeq" id="WP_213235420.1">
    <property type="nucleotide sequence ID" value="NZ_JAHBCL010000004.1"/>
</dbReference>
<proteinExistence type="predicted"/>
<dbReference type="InterPro" id="IPR003594">
    <property type="entry name" value="HATPase_dom"/>
</dbReference>
<keyword evidence="4" id="KW-0597">Phosphoprotein</keyword>
<dbReference type="GO" id="GO:0016301">
    <property type="term" value="F:kinase activity"/>
    <property type="evidence" value="ECO:0007669"/>
    <property type="project" value="UniProtKB-KW"/>
</dbReference>
<comment type="subcellular location">
    <subcellularLocation>
        <location evidence="2">Membrane</location>
    </subcellularLocation>
</comment>
<reference evidence="10 11" key="1">
    <citation type="submission" date="2021-05" db="EMBL/GenBank/DDBJ databases">
        <title>Fusibacter ferrireducens sp. nov., an anaerobic, sulfur- and Fe-reducing bacterium isolated from the mangrove sediment.</title>
        <authorList>
            <person name="Qiu D."/>
        </authorList>
    </citation>
    <scope>NUCLEOTIDE SEQUENCE [LARGE SCALE GENOMIC DNA]</scope>
    <source>
        <strain evidence="10 11">DSM 12116</strain>
    </source>
</reference>
<accession>A0ABS5PM08</accession>
<dbReference type="InterPro" id="IPR050351">
    <property type="entry name" value="BphY/WalK/GraS-like"/>
</dbReference>
<dbReference type="Gene3D" id="1.10.287.130">
    <property type="match status" value="1"/>
</dbReference>
<feature type="domain" description="Histidine kinase" evidence="9">
    <location>
        <begin position="242"/>
        <end position="453"/>
    </location>
</feature>
<feature type="transmembrane region" description="Helical" evidence="8">
    <location>
        <begin position="12"/>
        <end position="34"/>
    </location>
</feature>
<gene>
    <name evidence="10" type="ORF">KHM83_02965</name>
</gene>
<dbReference type="PROSITE" id="PS50109">
    <property type="entry name" value="HIS_KIN"/>
    <property type="match status" value="1"/>
</dbReference>
<sequence length="453" mass="50426">MSFSQYLKKNMTRVIIVVLLLVLVIVNIGIKLFFNQYLNQKIEANDSIVIETIRSLAEANDLNYSNFEALSITNNAYIIAYNNGNIILETNNPNSNANSSANGRGMMGRFKVLSSLDKSQLTFREYPISGSDRLTTVSIGRSMEILSDSDEGNFLFAINAVVIVVFLLAFLLLRMLMTRLSKAFSEPVDALVDQVDQIANHHALSPLPEGHFIEFNKLSETLFDLNEKLSYQEQLRKRLTSDLAHELKNPLAILSSHIEAFLDGVWQPTNERLEKCGDEIKRLTNLINELSELTALEGTMNIERAPTNLSELLKNVLAQYDAVVLEKQLTLSDEIQSSVTVALDPRRMVQVLINLMTNAVKYARESGGVTVRLFTENNVAVLEIIDDGIGISEADLPHIFERFYRADTLRGKTTGGLGIGLSIVKAICDAHGFTIHVDSVLDVGTKFTIVMPL</sequence>
<keyword evidence="8" id="KW-1133">Transmembrane helix</keyword>
<protein>
    <recommendedName>
        <fullName evidence="3">histidine kinase</fullName>
        <ecNumber evidence="3">2.7.13.3</ecNumber>
    </recommendedName>
</protein>
<evidence type="ECO:0000256" key="7">
    <source>
        <dbReference type="ARBA" id="ARBA00023012"/>
    </source>
</evidence>
<keyword evidence="11" id="KW-1185">Reference proteome</keyword>
<dbReference type="Pfam" id="PF02518">
    <property type="entry name" value="HATPase_c"/>
    <property type="match status" value="1"/>
</dbReference>
<keyword evidence="5" id="KW-0808">Transferase</keyword>
<dbReference type="SUPFAM" id="SSF55874">
    <property type="entry name" value="ATPase domain of HSP90 chaperone/DNA topoisomerase II/histidine kinase"/>
    <property type="match status" value="1"/>
</dbReference>
<dbReference type="PANTHER" id="PTHR45453">
    <property type="entry name" value="PHOSPHATE REGULON SENSOR PROTEIN PHOR"/>
    <property type="match status" value="1"/>
</dbReference>
<organism evidence="10 11">
    <name type="scientific">Fusibacter paucivorans</name>
    <dbReference type="NCBI Taxonomy" id="76009"/>
    <lineage>
        <taxon>Bacteria</taxon>
        <taxon>Bacillati</taxon>
        <taxon>Bacillota</taxon>
        <taxon>Clostridia</taxon>
        <taxon>Eubacteriales</taxon>
        <taxon>Eubacteriales Family XII. Incertae Sedis</taxon>
        <taxon>Fusibacter</taxon>
    </lineage>
</organism>
<comment type="caution">
    <text evidence="10">The sequence shown here is derived from an EMBL/GenBank/DDBJ whole genome shotgun (WGS) entry which is preliminary data.</text>
</comment>
<dbReference type="Proteomes" id="UP000746471">
    <property type="component" value="Unassembled WGS sequence"/>
</dbReference>
<feature type="transmembrane region" description="Helical" evidence="8">
    <location>
        <begin position="154"/>
        <end position="173"/>
    </location>
</feature>
<comment type="catalytic activity">
    <reaction evidence="1">
        <text>ATP + protein L-histidine = ADP + protein N-phospho-L-histidine.</text>
        <dbReference type="EC" id="2.7.13.3"/>
    </reaction>
</comment>
<dbReference type="InterPro" id="IPR003661">
    <property type="entry name" value="HisK_dim/P_dom"/>
</dbReference>
<keyword evidence="6 10" id="KW-0418">Kinase</keyword>
<dbReference type="SMART" id="SM00387">
    <property type="entry name" value="HATPase_c"/>
    <property type="match status" value="1"/>
</dbReference>
<dbReference type="InterPro" id="IPR036890">
    <property type="entry name" value="HATPase_C_sf"/>
</dbReference>
<evidence type="ECO:0000313" key="11">
    <source>
        <dbReference type="Proteomes" id="UP000746471"/>
    </source>
</evidence>
<dbReference type="Gene3D" id="3.30.565.10">
    <property type="entry name" value="Histidine kinase-like ATPase, C-terminal domain"/>
    <property type="match status" value="1"/>
</dbReference>
<dbReference type="PANTHER" id="PTHR45453:SF1">
    <property type="entry name" value="PHOSPHATE REGULON SENSOR PROTEIN PHOR"/>
    <property type="match status" value="1"/>
</dbReference>
<evidence type="ECO:0000259" key="9">
    <source>
        <dbReference type="PROSITE" id="PS50109"/>
    </source>
</evidence>
<evidence type="ECO:0000256" key="6">
    <source>
        <dbReference type="ARBA" id="ARBA00022777"/>
    </source>
</evidence>
<dbReference type="EC" id="2.7.13.3" evidence="3"/>
<evidence type="ECO:0000256" key="2">
    <source>
        <dbReference type="ARBA" id="ARBA00004370"/>
    </source>
</evidence>
<evidence type="ECO:0000256" key="5">
    <source>
        <dbReference type="ARBA" id="ARBA00022679"/>
    </source>
</evidence>
<dbReference type="CDD" id="cd00075">
    <property type="entry name" value="HATPase"/>
    <property type="match status" value="1"/>
</dbReference>
<dbReference type="InterPro" id="IPR004358">
    <property type="entry name" value="Sig_transdc_His_kin-like_C"/>
</dbReference>
<dbReference type="InterPro" id="IPR005467">
    <property type="entry name" value="His_kinase_dom"/>
</dbReference>
<dbReference type="PRINTS" id="PR00344">
    <property type="entry name" value="BCTRLSENSOR"/>
</dbReference>
<dbReference type="SUPFAM" id="SSF47384">
    <property type="entry name" value="Homodimeric domain of signal transducing histidine kinase"/>
    <property type="match status" value="1"/>
</dbReference>
<dbReference type="InterPro" id="IPR036097">
    <property type="entry name" value="HisK_dim/P_sf"/>
</dbReference>
<keyword evidence="8" id="KW-0812">Transmembrane</keyword>
<name>A0ABS5PM08_9FIRM</name>
<dbReference type="EMBL" id="JAHBCL010000004">
    <property type="protein sequence ID" value="MBS7525631.1"/>
    <property type="molecule type" value="Genomic_DNA"/>
</dbReference>
<evidence type="ECO:0000256" key="1">
    <source>
        <dbReference type="ARBA" id="ARBA00000085"/>
    </source>
</evidence>
<keyword evidence="8" id="KW-0472">Membrane</keyword>